<accession>A0A7Z7VLN5</accession>
<proteinExistence type="predicted"/>
<dbReference type="RefSeq" id="WP_114709134.1">
    <property type="nucleotide sequence ID" value="NZ_JACWKW010000009.1"/>
</dbReference>
<sequence length="276" mass="30967">MTRLKFSCHTALIMSVLLITSCAQRSESELRRDFNYYRPAALLTFNLPNETRVNNRLSIKESIDAQVKEKDNRKVIVVSRIGQGGADVAMERARRAALLLANNGENDPRMYVRKPHNERPLYREEGVVEIYVIPNSVWSDEAFVKMMKTDSVEIASLGGLLRSDVARITMNEAFERHIKLPSANVDTQVKNVLEQLGWGSLIQLPQKMGGGVELVISLPSSGRATPSEAIRIVQTILSQNKIVGAEIAIDRDRKLVHVSHGFDIETVNQEKPKHVK</sequence>
<gene>
    <name evidence="1" type="ORF">EYB64_12385</name>
</gene>
<dbReference type="EMBL" id="SISP01000020">
    <property type="protein sequence ID" value="TBM41366.1"/>
    <property type="molecule type" value="Genomic_DNA"/>
</dbReference>
<evidence type="ECO:0000313" key="1">
    <source>
        <dbReference type="EMBL" id="TBM41366.1"/>
    </source>
</evidence>
<evidence type="ECO:0000313" key="2">
    <source>
        <dbReference type="Proteomes" id="UP000294145"/>
    </source>
</evidence>
<evidence type="ECO:0008006" key="3">
    <source>
        <dbReference type="Google" id="ProtNLM"/>
    </source>
</evidence>
<comment type="caution">
    <text evidence="1">The sequence shown here is derived from an EMBL/GenBank/DDBJ whole genome shotgun (WGS) entry which is preliminary data.</text>
</comment>
<organism evidence="1 2">
    <name type="scientific">Vibrio cholerae</name>
    <dbReference type="NCBI Taxonomy" id="666"/>
    <lineage>
        <taxon>Bacteria</taxon>
        <taxon>Pseudomonadati</taxon>
        <taxon>Pseudomonadota</taxon>
        <taxon>Gammaproteobacteria</taxon>
        <taxon>Vibrionales</taxon>
        <taxon>Vibrionaceae</taxon>
        <taxon>Vibrio</taxon>
    </lineage>
</organism>
<dbReference type="PROSITE" id="PS51257">
    <property type="entry name" value="PROKAR_LIPOPROTEIN"/>
    <property type="match status" value="1"/>
</dbReference>
<dbReference type="Proteomes" id="UP000294145">
    <property type="component" value="Unassembled WGS sequence"/>
</dbReference>
<dbReference type="AlphaFoldDB" id="A0A7Z7VLN5"/>
<protein>
    <recommendedName>
        <fullName evidence="3">Lipoprotein</fullName>
    </recommendedName>
</protein>
<name>A0A7Z7VLN5_VIBCL</name>
<reference evidence="1 2" key="1">
    <citation type="submission" date="2019-02" db="EMBL/GenBank/DDBJ databases">
        <title>Genomic plasticity associated with the antimicrobial resistance in Vibrio cholerae.</title>
        <authorList>
            <person name="Verma J."/>
            <person name="Bag S."/>
            <person name="Saha B."/>
            <person name="Kumar P."/>
            <person name="Ghosh T.S."/>
            <person name="Dayal M."/>
            <person name="Senapati T."/>
            <person name="Mehra S."/>
            <person name="Dey P."/>
            <person name="Desigamani A."/>
            <person name="Kumar D."/>
            <person name="Rana P."/>
            <person name="Kumar B."/>
            <person name="Maiti T.K."/>
            <person name="Sharma N.C."/>
            <person name="Bhadra R.K."/>
            <person name="Mutreja A."/>
            <person name="Nair G.B."/>
            <person name="Ramamurthy T."/>
            <person name="Das B."/>
        </authorList>
    </citation>
    <scope>NUCLEOTIDE SEQUENCE [LARGE SCALE GENOMIC DNA]</scope>
    <source>
        <strain evidence="1 2">IDH06781</strain>
    </source>
</reference>